<proteinExistence type="predicted"/>
<protein>
    <submittedName>
        <fullName evidence="1">Uncharacterized protein</fullName>
    </submittedName>
</protein>
<gene>
    <name evidence="1" type="ORF">OUZ56_027787</name>
</gene>
<keyword evidence="2" id="KW-1185">Reference proteome</keyword>
<sequence length="64" mass="7183">MRRVFNVKPVDNATALSDGHCSAHPHVGRDMAIVILVQIEYSIKIGTRALGLFLNKKNVKRVQR</sequence>
<reference evidence="1 2" key="1">
    <citation type="journal article" date="2023" name="Nucleic Acids Res.">
        <title>The hologenome of Daphnia magna reveals possible DNA methylation and microbiome-mediated evolution of the host genome.</title>
        <authorList>
            <person name="Chaturvedi A."/>
            <person name="Li X."/>
            <person name="Dhandapani V."/>
            <person name="Marshall H."/>
            <person name="Kissane S."/>
            <person name="Cuenca-Cambronero M."/>
            <person name="Asole G."/>
            <person name="Calvet F."/>
            <person name="Ruiz-Romero M."/>
            <person name="Marangio P."/>
            <person name="Guigo R."/>
            <person name="Rago D."/>
            <person name="Mirbahai L."/>
            <person name="Eastwood N."/>
            <person name="Colbourne J.K."/>
            <person name="Zhou J."/>
            <person name="Mallon E."/>
            <person name="Orsini L."/>
        </authorList>
    </citation>
    <scope>NUCLEOTIDE SEQUENCE [LARGE SCALE GENOMIC DNA]</scope>
    <source>
        <strain evidence="1">LRV0_1</strain>
    </source>
</reference>
<evidence type="ECO:0000313" key="1">
    <source>
        <dbReference type="EMBL" id="KAK4035702.1"/>
    </source>
</evidence>
<accession>A0ABR0B2J7</accession>
<dbReference type="EMBL" id="JAOYFB010000040">
    <property type="protein sequence ID" value="KAK4035702.1"/>
    <property type="molecule type" value="Genomic_DNA"/>
</dbReference>
<evidence type="ECO:0000313" key="2">
    <source>
        <dbReference type="Proteomes" id="UP001234178"/>
    </source>
</evidence>
<name>A0ABR0B2J7_9CRUS</name>
<comment type="caution">
    <text evidence="1">The sequence shown here is derived from an EMBL/GenBank/DDBJ whole genome shotgun (WGS) entry which is preliminary data.</text>
</comment>
<dbReference type="Proteomes" id="UP001234178">
    <property type="component" value="Unassembled WGS sequence"/>
</dbReference>
<organism evidence="1 2">
    <name type="scientific">Daphnia magna</name>
    <dbReference type="NCBI Taxonomy" id="35525"/>
    <lineage>
        <taxon>Eukaryota</taxon>
        <taxon>Metazoa</taxon>
        <taxon>Ecdysozoa</taxon>
        <taxon>Arthropoda</taxon>
        <taxon>Crustacea</taxon>
        <taxon>Branchiopoda</taxon>
        <taxon>Diplostraca</taxon>
        <taxon>Cladocera</taxon>
        <taxon>Anomopoda</taxon>
        <taxon>Daphniidae</taxon>
        <taxon>Daphnia</taxon>
    </lineage>
</organism>